<name>A0A6P5Z6E5_DURZI</name>
<evidence type="ECO:0000256" key="3">
    <source>
        <dbReference type="ARBA" id="ARBA00022741"/>
    </source>
</evidence>
<dbReference type="SUPFAM" id="SSF52490">
    <property type="entry name" value="Tubulin nucleotide-binding domain-like"/>
    <property type="match status" value="1"/>
</dbReference>
<accession>A0A6P5Z6E5</accession>
<dbReference type="GO" id="GO:0016787">
    <property type="term" value="F:hydrolase activity"/>
    <property type="evidence" value="ECO:0007669"/>
    <property type="project" value="UniProtKB-KW"/>
</dbReference>
<dbReference type="PRINTS" id="PR01162">
    <property type="entry name" value="ALPHATUBULIN"/>
</dbReference>
<comment type="similarity">
    <text evidence="1">Belongs to the tubulin family.</text>
</comment>
<dbReference type="InterPro" id="IPR036525">
    <property type="entry name" value="Tubulin/FtsZ_GTPase_sf"/>
</dbReference>
<keyword evidence="3" id="KW-0547">Nucleotide-binding</keyword>
<evidence type="ECO:0000256" key="4">
    <source>
        <dbReference type="ARBA" id="ARBA00022801"/>
    </source>
</evidence>
<evidence type="ECO:0000256" key="2">
    <source>
        <dbReference type="ARBA" id="ARBA00022701"/>
    </source>
</evidence>
<dbReference type="GeneID" id="111297481"/>
<feature type="compositionally biased region" description="Polar residues" evidence="7">
    <location>
        <begin position="43"/>
        <end position="54"/>
    </location>
</feature>
<sequence length="137" mass="15333">MESVAMVVLSKLSFVLSFLENRAVFVLFLERKYENADARAPSKLSNSGRESNGAQWPYRRGQHEKSPPVSTTVVEPYNSVHSTYSLSLNTDVVVFLDNEAIYDICRRSLDIMCPTGFKCGINYQPPTVVPRGDLAKV</sequence>
<comment type="catalytic activity">
    <reaction evidence="6">
        <text>GTP + H2O = GDP + phosphate + H(+)</text>
        <dbReference type="Rhea" id="RHEA:19669"/>
        <dbReference type="ChEBI" id="CHEBI:15377"/>
        <dbReference type="ChEBI" id="CHEBI:15378"/>
        <dbReference type="ChEBI" id="CHEBI:37565"/>
        <dbReference type="ChEBI" id="CHEBI:43474"/>
        <dbReference type="ChEBI" id="CHEBI:58189"/>
    </reaction>
    <physiologicalReaction direction="left-to-right" evidence="6">
        <dbReference type="Rhea" id="RHEA:19670"/>
    </physiologicalReaction>
</comment>
<reference evidence="9" key="1">
    <citation type="submission" date="2025-08" db="UniProtKB">
        <authorList>
            <consortium name="RefSeq"/>
        </authorList>
    </citation>
    <scope>IDENTIFICATION</scope>
    <source>
        <tissue evidence="9">Fruit stalk</tissue>
    </source>
</reference>
<evidence type="ECO:0000256" key="6">
    <source>
        <dbReference type="ARBA" id="ARBA00049117"/>
    </source>
</evidence>
<evidence type="ECO:0000313" key="8">
    <source>
        <dbReference type="Proteomes" id="UP000515121"/>
    </source>
</evidence>
<dbReference type="InterPro" id="IPR000217">
    <property type="entry name" value="Tubulin"/>
</dbReference>
<keyword evidence="4" id="KW-0378">Hydrolase</keyword>
<dbReference type="OrthoDB" id="1662883at2759"/>
<dbReference type="Gene3D" id="3.40.50.1440">
    <property type="entry name" value="Tubulin/FtsZ, GTPase domain"/>
    <property type="match status" value="1"/>
</dbReference>
<dbReference type="RefSeq" id="XP_022747931.1">
    <property type="nucleotide sequence ID" value="XM_022892196.1"/>
</dbReference>
<dbReference type="GO" id="GO:0007017">
    <property type="term" value="P:microtubule-based process"/>
    <property type="evidence" value="ECO:0007669"/>
    <property type="project" value="InterPro"/>
</dbReference>
<dbReference type="GO" id="GO:0005200">
    <property type="term" value="F:structural constituent of cytoskeleton"/>
    <property type="evidence" value="ECO:0007669"/>
    <property type="project" value="InterPro"/>
</dbReference>
<evidence type="ECO:0000256" key="7">
    <source>
        <dbReference type="SAM" id="MobiDB-lite"/>
    </source>
</evidence>
<protein>
    <submittedName>
        <fullName evidence="9">Tubulin alpha chain-like</fullName>
    </submittedName>
</protein>
<evidence type="ECO:0000256" key="1">
    <source>
        <dbReference type="ARBA" id="ARBA00009636"/>
    </source>
</evidence>
<dbReference type="PRINTS" id="PR01161">
    <property type="entry name" value="TUBULIN"/>
</dbReference>
<dbReference type="PANTHER" id="PTHR11588">
    <property type="entry name" value="TUBULIN"/>
    <property type="match status" value="1"/>
</dbReference>
<dbReference type="KEGG" id="dzi:111297481"/>
<dbReference type="AlphaFoldDB" id="A0A6P5Z6E5"/>
<dbReference type="GO" id="GO:0005874">
    <property type="term" value="C:microtubule"/>
    <property type="evidence" value="ECO:0007669"/>
    <property type="project" value="UniProtKB-KW"/>
</dbReference>
<dbReference type="GO" id="GO:0005525">
    <property type="term" value="F:GTP binding"/>
    <property type="evidence" value="ECO:0007669"/>
    <property type="project" value="UniProtKB-KW"/>
</dbReference>
<keyword evidence="5" id="KW-0342">GTP-binding</keyword>
<evidence type="ECO:0000313" key="9">
    <source>
        <dbReference type="RefSeq" id="XP_022747931.1"/>
    </source>
</evidence>
<proteinExistence type="inferred from homology"/>
<organism evidence="8 9">
    <name type="scientific">Durio zibethinus</name>
    <name type="common">Durian</name>
    <dbReference type="NCBI Taxonomy" id="66656"/>
    <lineage>
        <taxon>Eukaryota</taxon>
        <taxon>Viridiplantae</taxon>
        <taxon>Streptophyta</taxon>
        <taxon>Embryophyta</taxon>
        <taxon>Tracheophyta</taxon>
        <taxon>Spermatophyta</taxon>
        <taxon>Magnoliopsida</taxon>
        <taxon>eudicotyledons</taxon>
        <taxon>Gunneridae</taxon>
        <taxon>Pentapetalae</taxon>
        <taxon>rosids</taxon>
        <taxon>malvids</taxon>
        <taxon>Malvales</taxon>
        <taxon>Malvaceae</taxon>
        <taxon>Helicteroideae</taxon>
        <taxon>Durio</taxon>
    </lineage>
</organism>
<keyword evidence="2" id="KW-0493">Microtubule</keyword>
<gene>
    <name evidence="9" type="primary">LOC111297481</name>
</gene>
<keyword evidence="8" id="KW-1185">Reference proteome</keyword>
<dbReference type="InterPro" id="IPR002452">
    <property type="entry name" value="Alpha_tubulin"/>
</dbReference>
<dbReference type="Proteomes" id="UP000515121">
    <property type="component" value="Unplaced"/>
</dbReference>
<feature type="region of interest" description="Disordered" evidence="7">
    <location>
        <begin position="39"/>
        <end position="72"/>
    </location>
</feature>
<evidence type="ECO:0000256" key="5">
    <source>
        <dbReference type="ARBA" id="ARBA00023134"/>
    </source>
</evidence>